<reference evidence="1 2" key="1">
    <citation type="submission" date="2018-01" db="EMBL/GenBank/DDBJ databases">
        <title>The draft genome of an aniline degradation strain ANB-1.</title>
        <authorList>
            <person name="Zhang L."/>
            <person name="Jiang J."/>
        </authorList>
    </citation>
    <scope>NUCLEOTIDE SEQUENCE [LARGE SCALE GENOMIC DNA]</scope>
    <source>
        <strain evidence="1 2">ANB-1</strain>
    </source>
</reference>
<sequence>MIFFVRSYIADFDARLGKYFAALAEAGIGFGFIGWKKDEQQAQERAGFHYFSRRARLGGGWKNAVALLHWNLYVFWRLVKERRRICAVHAVDLDAGLSSWLFCLLFRRPLVLDLYDKYTAVRNIKGPVGQILDLLEKLIAHAAALTIIASPERYIQHGLRPGDSRVLVLENVPNAAVEPVSPWQASKPWNIGYFGVLEERHRGLEALLAVCKGRADVQLHVAGYGRLAPQFAAAAETEANVHYYGAMDSQAGLDLMARMDVVVGMYYLSVPNHRYASPNKYYEHLMLGRPLLTSAGTPPGARVEQDISGWAVAEGEPPLEQWLDGLDAAAIMARGGRAVRIWNERYATYYRSHYCGQYVTRIRRLCDGGRRNG</sequence>
<comment type="caution">
    <text evidence="1">The sequence shown here is derived from an EMBL/GenBank/DDBJ whole genome shotgun (WGS) entry which is preliminary data.</text>
</comment>
<dbReference type="EMBL" id="POQS01000007">
    <property type="protein sequence ID" value="PND31127.1"/>
    <property type="molecule type" value="Genomic_DNA"/>
</dbReference>
<evidence type="ECO:0000313" key="2">
    <source>
        <dbReference type="Proteomes" id="UP000235994"/>
    </source>
</evidence>
<keyword evidence="2" id="KW-1185">Reference proteome</keyword>
<organism evidence="1 2">
    <name type="scientific">Achromobacter pulmonis</name>
    <dbReference type="NCBI Taxonomy" id="1389932"/>
    <lineage>
        <taxon>Bacteria</taxon>
        <taxon>Pseudomonadati</taxon>
        <taxon>Pseudomonadota</taxon>
        <taxon>Betaproteobacteria</taxon>
        <taxon>Burkholderiales</taxon>
        <taxon>Alcaligenaceae</taxon>
        <taxon>Achromobacter</taxon>
    </lineage>
</organism>
<evidence type="ECO:0008006" key="3">
    <source>
        <dbReference type="Google" id="ProtNLM"/>
    </source>
</evidence>
<evidence type="ECO:0000313" key="1">
    <source>
        <dbReference type="EMBL" id="PND31127.1"/>
    </source>
</evidence>
<protein>
    <recommendedName>
        <fullName evidence="3">Glycosyltransferase subfamily 4-like N-terminal domain-containing protein</fullName>
    </recommendedName>
</protein>
<dbReference type="Proteomes" id="UP000235994">
    <property type="component" value="Unassembled WGS sequence"/>
</dbReference>
<proteinExistence type="predicted"/>
<gene>
    <name evidence="1" type="ORF">C1I89_25075</name>
</gene>
<dbReference type="SUPFAM" id="SSF53756">
    <property type="entry name" value="UDP-Glycosyltransferase/glycogen phosphorylase"/>
    <property type="match status" value="1"/>
</dbReference>
<dbReference type="Gene3D" id="3.40.50.2000">
    <property type="entry name" value="Glycogen Phosphorylase B"/>
    <property type="match status" value="1"/>
</dbReference>
<name>A0A2N8KCH1_9BURK</name>
<dbReference type="AlphaFoldDB" id="A0A2N8KCH1"/>
<accession>A0A2N8KCH1</accession>